<name>I0K670_9BACT</name>
<dbReference type="SMART" id="SM00220">
    <property type="entry name" value="S_TKc"/>
    <property type="match status" value="1"/>
</dbReference>
<keyword evidence="9" id="KW-1185">Reference proteome</keyword>
<dbReference type="Proteomes" id="UP000011058">
    <property type="component" value="Chromosome"/>
</dbReference>
<evidence type="ECO:0000256" key="4">
    <source>
        <dbReference type="ARBA" id="ARBA00022840"/>
    </source>
</evidence>
<dbReference type="EC" id="2.7.11.1" evidence="8"/>
<evidence type="ECO:0000256" key="2">
    <source>
        <dbReference type="ARBA" id="ARBA00022741"/>
    </source>
</evidence>
<dbReference type="CDD" id="cd14014">
    <property type="entry name" value="STKc_PknB_like"/>
    <property type="match status" value="1"/>
</dbReference>
<dbReference type="SUPFAM" id="SSF56112">
    <property type="entry name" value="Protein kinase-like (PK-like)"/>
    <property type="match status" value="1"/>
</dbReference>
<gene>
    <name evidence="8" type="primary">pkaA</name>
    <name evidence="8" type="ORF">FAES_1613</name>
</gene>
<dbReference type="EMBL" id="HE796683">
    <property type="protein sequence ID" value="CCG99623.1"/>
    <property type="molecule type" value="Genomic_DNA"/>
</dbReference>
<dbReference type="STRING" id="1166018.FAES_1613"/>
<keyword evidence="6" id="KW-0472">Membrane</keyword>
<proteinExistence type="predicted"/>
<evidence type="ECO:0000256" key="3">
    <source>
        <dbReference type="ARBA" id="ARBA00022777"/>
    </source>
</evidence>
<dbReference type="HOGENOM" id="CLU_000288_63_44_10"/>
<dbReference type="PATRIC" id="fig|1166018.3.peg.3349"/>
<protein>
    <submittedName>
        <fullName evidence="8">Serine/threonine protein kinase</fullName>
        <ecNumber evidence="8">2.7.11.1</ecNumber>
    </submittedName>
</protein>
<evidence type="ECO:0000313" key="8">
    <source>
        <dbReference type="EMBL" id="CCG99623.1"/>
    </source>
</evidence>
<evidence type="ECO:0000313" key="9">
    <source>
        <dbReference type="Proteomes" id="UP000011058"/>
    </source>
</evidence>
<keyword evidence="3 8" id="KW-0418">Kinase</keyword>
<dbReference type="PROSITE" id="PS00108">
    <property type="entry name" value="PROTEIN_KINASE_ST"/>
    <property type="match status" value="1"/>
</dbReference>
<feature type="domain" description="Protein kinase" evidence="7">
    <location>
        <begin position="15"/>
        <end position="286"/>
    </location>
</feature>
<dbReference type="AlphaFoldDB" id="I0K670"/>
<accession>I0K670</accession>
<keyword evidence="2" id="KW-0547">Nucleotide-binding</keyword>
<dbReference type="GO" id="GO:0004674">
    <property type="term" value="F:protein serine/threonine kinase activity"/>
    <property type="evidence" value="ECO:0007669"/>
    <property type="project" value="UniProtKB-KW"/>
</dbReference>
<keyword evidence="4" id="KW-0067">ATP-binding</keyword>
<dbReference type="GO" id="GO:0005524">
    <property type="term" value="F:ATP binding"/>
    <property type="evidence" value="ECO:0007669"/>
    <property type="project" value="UniProtKB-KW"/>
</dbReference>
<feature type="compositionally biased region" description="Low complexity" evidence="5">
    <location>
        <begin position="419"/>
        <end position="432"/>
    </location>
</feature>
<dbReference type="InterPro" id="IPR000719">
    <property type="entry name" value="Prot_kinase_dom"/>
</dbReference>
<feature type="compositionally biased region" description="Low complexity" evidence="5">
    <location>
        <begin position="398"/>
        <end position="412"/>
    </location>
</feature>
<dbReference type="Pfam" id="PF00069">
    <property type="entry name" value="Pkinase"/>
    <property type="match status" value="1"/>
</dbReference>
<dbReference type="Gene3D" id="1.10.510.10">
    <property type="entry name" value="Transferase(Phosphotransferase) domain 1"/>
    <property type="match status" value="1"/>
</dbReference>
<organism evidence="8 9">
    <name type="scientific">Fibrella aestuarina BUZ 2</name>
    <dbReference type="NCBI Taxonomy" id="1166018"/>
    <lineage>
        <taxon>Bacteria</taxon>
        <taxon>Pseudomonadati</taxon>
        <taxon>Bacteroidota</taxon>
        <taxon>Cytophagia</taxon>
        <taxon>Cytophagales</taxon>
        <taxon>Spirosomataceae</taxon>
        <taxon>Fibrella</taxon>
    </lineage>
</organism>
<dbReference type="PROSITE" id="PS50011">
    <property type="entry name" value="PROTEIN_KINASE_DOM"/>
    <property type="match status" value="1"/>
</dbReference>
<reference evidence="8 9" key="1">
    <citation type="journal article" date="2012" name="J. Bacteriol.">
        <title>Genome Sequence of Fibrella aestuarina BUZ 2T, a Filamentous Marine Bacterium.</title>
        <authorList>
            <person name="Filippini M."/>
            <person name="Qi W."/>
            <person name="Blom J."/>
            <person name="Goesmann A."/>
            <person name="Smits T.H."/>
            <person name="Bagheri H.C."/>
        </authorList>
    </citation>
    <scope>NUCLEOTIDE SEQUENCE [LARGE SCALE GENOMIC DNA]</scope>
    <source>
        <strain evidence="9">BUZ 2T</strain>
    </source>
</reference>
<keyword evidence="6" id="KW-1133">Transmembrane helix</keyword>
<dbReference type="PANTHER" id="PTHR43289:SF6">
    <property type="entry name" value="SERINE_THREONINE-PROTEIN KINASE NEKL-3"/>
    <property type="match status" value="1"/>
</dbReference>
<keyword evidence="8" id="KW-0723">Serine/threonine-protein kinase</keyword>
<evidence type="ECO:0000256" key="5">
    <source>
        <dbReference type="SAM" id="MobiDB-lite"/>
    </source>
</evidence>
<feature type="transmembrane region" description="Helical" evidence="6">
    <location>
        <begin position="342"/>
        <end position="361"/>
    </location>
</feature>
<keyword evidence="1 8" id="KW-0808">Transferase</keyword>
<evidence type="ECO:0000256" key="1">
    <source>
        <dbReference type="ARBA" id="ARBA00022679"/>
    </source>
</evidence>
<dbReference type="KEGG" id="fae:FAES_1613"/>
<dbReference type="eggNOG" id="COG0515">
    <property type="taxonomic scope" value="Bacteria"/>
</dbReference>
<evidence type="ECO:0000256" key="6">
    <source>
        <dbReference type="SAM" id="Phobius"/>
    </source>
</evidence>
<evidence type="ECO:0000259" key="7">
    <source>
        <dbReference type="PROSITE" id="PS50011"/>
    </source>
</evidence>
<keyword evidence="6" id="KW-0812">Transmembrane</keyword>
<dbReference type="InterPro" id="IPR008271">
    <property type="entry name" value="Ser/Thr_kinase_AS"/>
</dbReference>
<feature type="region of interest" description="Disordered" evidence="5">
    <location>
        <begin position="388"/>
        <end position="445"/>
    </location>
</feature>
<dbReference type="InterPro" id="IPR011009">
    <property type="entry name" value="Kinase-like_dom_sf"/>
</dbReference>
<sequence length="445" mass="48942">MPMSTVSFNVNFPDYEIISELGRGNARVLKARHRPTGDLVAIKQFALNTDPDTLRRFARESDIMTGIEHPNIVRVREIQLEAAMPYLVMEFVEGGDLRGLLRAEGRLTLTTLIRLGLQMAEAFKVIHSRGVVHRDIKPENILYRRLVSGELHFLLTDFGIAKIRADESTRTRTGQSLMTYEYAAPEQFDDPRQVNVATDFYGLGVVLYEALTGQVPFVLHNDAGLAQFMNQVLTAPPAPPYLPDGQYVPPSLTEALRQMLAKNPAQRLDRADELELLLEQAKVELLRANNAQFSRPAAAPPAATLGTSPGWAVATPPPAPPIYDETPAPIYEDEESPDRTTWWFLGGVGVVAIGVLMFVLINQNRPTDPFPTKTDSTAVTTPIDSSMLFRPTQTVPDTSATESESTEPEASTMVEEETVSPTPQQTPTVTPELDSAATMGADSTE</sequence>
<dbReference type="PANTHER" id="PTHR43289">
    <property type="entry name" value="MITOGEN-ACTIVATED PROTEIN KINASE KINASE KINASE 20-RELATED"/>
    <property type="match status" value="1"/>
</dbReference>